<keyword evidence="3" id="KW-1185">Reference proteome</keyword>
<feature type="transmembrane region" description="Helical" evidence="1">
    <location>
        <begin position="319"/>
        <end position="343"/>
    </location>
</feature>
<dbReference type="KEGG" id="tcc:18610852"/>
<dbReference type="PANTHER" id="PTHR35752">
    <property type="entry name" value="G-PROTEIN COUPLED RECEPTOR"/>
    <property type="match status" value="1"/>
</dbReference>
<gene>
    <name evidence="2" type="ORF">TCM_000296</name>
</gene>
<dbReference type="EMBL" id="CM001879">
    <property type="protein sequence ID" value="EOX90972.1"/>
    <property type="molecule type" value="Genomic_DNA"/>
</dbReference>
<dbReference type="eggNOG" id="ENOG502QS4W">
    <property type="taxonomic scope" value="Eukaryota"/>
</dbReference>
<proteinExistence type="predicted"/>
<dbReference type="Proteomes" id="UP000026915">
    <property type="component" value="Chromosome 1"/>
</dbReference>
<evidence type="ECO:0000313" key="3">
    <source>
        <dbReference type="Proteomes" id="UP000026915"/>
    </source>
</evidence>
<dbReference type="AlphaFoldDB" id="A0A061DLW2"/>
<feature type="transmembrane region" description="Helical" evidence="1">
    <location>
        <begin position="12"/>
        <end position="38"/>
    </location>
</feature>
<evidence type="ECO:0000256" key="1">
    <source>
        <dbReference type="SAM" id="Phobius"/>
    </source>
</evidence>
<dbReference type="Gramene" id="EOX90973">
    <property type="protein sequence ID" value="EOX90973"/>
    <property type="gene ID" value="TCM_000296"/>
</dbReference>
<dbReference type="Gramene" id="Tc01v2_t002340.5">
    <property type="protein sequence ID" value="Tc01v2_p002340.5"/>
    <property type="gene ID" value="Tc01v2_g002340"/>
</dbReference>
<dbReference type="STRING" id="3641.A0A061DLW2"/>
<keyword evidence="1" id="KW-1133">Transmembrane helix</keyword>
<name>A0A061DLW2_THECC</name>
<dbReference type="PANTHER" id="PTHR35752:SF1">
    <property type="entry name" value="G-PROTEIN COUPLED RECEPTOR"/>
    <property type="match status" value="1"/>
</dbReference>
<dbReference type="OMA" id="MNCEQSY"/>
<organism evidence="2 3">
    <name type="scientific">Theobroma cacao</name>
    <name type="common">Cacao</name>
    <name type="synonym">Cocoa</name>
    <dbReference type="NCBI Taxonomy" id="3641"/>
    <lineage>
        <taxon>Eukaryota</taxon>
        <taxon>Viridiplantae</taxon>
        <taxon>Streptophyta</taxon>
        <taxon>Embryophyta</taxon>
        <taxon>Tracheophyta</taxon>
        <taxon>Spermatophyta</taxon>
        <taxon>Magnoliopsida</taxon>
        <taxon>eudicotyledons</taxon>
        <taxon>Gunneridae</taxon>
        <taxon>Pentapetalae</taxon>
        <taxon>rosids</taxon>
        <taxon>malvids</taxon>
        <taxon>Malvales</taxon>
        <taxon>Malvaceae</taxon>
        <taxon>Byttnerioideae</taxon>
        <taxon>Theobroma</taxon>
    </lineage>
</organism>
<protein>
    <submittedName>
        <fullName evidence="2">T-complex-associated testis-expressed protein 1 isoform 1</fullName>
    </submittedName>
</protein>
<accession>A0A061DLW2</accession>
<keyword evidence="1" id="KW-0472">Membrane</keyword>
<keyword evidence="1" id="KW-0812">Transmembrane</keyword>
<dbReference type="EMBL" id="CM001879">
    <property type="protein sequence ID" value="EOX90973.1"/>
    <property type="molecule type" value="Genomic_DNA"/>
</dbReference>
<dbReference type="Gramene" id="EOX90972">
    <property type="protein sequence ID" value="EOX90972"/>
    <property type="gene ID" value="TCM_000296"/>
</dbReference>
<sequence length="413" mass="45318">MLEEMPSVNCCLNVGFMFIAVALAAVLSQALTVASVAVPTSNCYALDNSSHLLDFSGWVGDSYMYEGEDADFVVRFCKDVESRSQSGYVDFGRFDNVNHFVAASGHVDLVQGFYNGDLLKCEHTFDKLGRTAQVNIICGNCLNGQCKGQHGCICNVTYESTCRAIVELAIPCEKPGPRVFEGFTVGFHPRSWEIVYNGMTQLGFEKPHHDFSFSTEQPHVALYLTAISSHSNLVQKPIVKVFPENGLEVKLSGTAATGKLPTTLSPSTLLVDWRCVKAHNTPYEVNITIPVDSYEPIEFVLTKTCEYTQNQEGYAMRGWAIFGIISCIFMVSSTLFCCGGFIYKTRVERQRGIDALPGMTILSACLETVSGAGQGYSRAEDLNAAFASEVSWERPAATAQGKWTTSERKYGSI</sequence>
<dbReference type="OrthoDB" id="1848995at2759"/>
<reference evidence="2 3" key="1">
    <citation type="journal article" date="2013" name="Genome Biol.">
        <title>The genome sequence of the most widely cultivated cacao type and its use to identify candidate genes regulating pod color.</title>
        <authorList>
            <person name="Motamayor J.C."/>
            <person name="Mockaitis K."/>
            <person name="Schmutz J."/>
            <person name="Haiminen N."/>
            <person name="Iii D.L."/>
            <person name="Cornejo O."/>
            <person name="Findley S.D."/>
            <person name="Zheng P."/>
            <person name="Utro F."/>
            <person name="Royaert S."/>
            <person name="Saski C."/>
            <person name="Jenkins J."/>
            <person name="Podicheti R."/>
            <person name="Zhao M."/>
            <person name="Scheffler B.E."/>
            <person name="Stack J.C."/>
            <person name="Feltus F.A."/>
            <person name="Mustiga G.M."/>
            <person name="Amores F."/>
            <person name="Phillips W."/>
            <person name="Marelli J.P."/>
            <person name="May G.D."/>
            <person name="Shapiro H."/>
            <person name="Ma J."/>
            <person name="Bustamante C.D."/>
            <person name="Schnell R.J."/>
            <person name="Main D."/>
            <person name="Gilbert D."/>
            <person name="Parida L."/>
            <person name="Kuhn D.N."/>
        </authorList>
    </citation>
    <scope>NUCLEOTIDE SEQUENCE [LARGE SCALE GENOMIC DNA]</scope>
    <source>
        <strain evidence="3">cv. Matina 1-6</strain>
    </source>
</reference>
<evidence type="ECO:0000313" key="2">
    <source>
        <dbReference type="EMBL" id="EOX90973.1"/>
    </source>
</evidence>